<keyword evidence="2" id="KW-0963">Cytoplasm</keyword>
<keyword evidence="5" id="KW-0949">S-adenosyl-L-methionine</keyword>
<dbReference type="InterPro" id="IPR050078">
    <property type="entry name" value="Ribosomal_L11_MeTrfase_PrmA"/>
</dbReference>
<dbReference type="EMBL" id="JAAARO010000019">
    <property type="protein sequence ID" value="KAF5730693.1"/>
    <property type="molecule type" value="Genomic_DNA"/>
</dbReference>
<dbReference type="PANTHER" id="PTHR43648:SF1">
    <property type="entry name" value="ELECTRON TRANSFER FLAVOPROTEIN BETA SUBUNIT LYSINE METHYLTRANSFERASE"/>
    <property type="match status" value="1"/>
</dbReference>
<evidence type="ECO:0000256" key="5">
    <source>
        <dbReference type="ARBA" id="ARBA00022691"/>
    </source>
</evidence>
<comment type="caution">
    <text evidence="9">The sequence shown here is derived from an EMBL/GenBank/DDBJ whole genome shotgun (WGS) entry which is preliminary data.</text>
</comment>
<evidence type="ECO:0000256" key="1">
    <source>
        <dbReference type="ARBA" id="ARBA00009741"/>
    </source>
</evidence>
<gene>
    <name evidence="9" type="ORF">HS088_TW19G00287</name>
</gene>
<accession>A0A7J7C980</accession>
<proteinExistence type="inferred from homology"/>
<name>A0A7J7C980_TRIWF</name>
<dbReference type="Pfam" id="PF06325">
    <property type="entry name" value="PrmA"/>
    <property type="match status" value="1"/>
</dbReference>
<keyword evidence="4" id="KW-0808">Transferase</keyword>
<dbReference type="Gene3D" id="3.40.50.150">
    <property type="entry name" value="Vaccinia Virus protein VP39"/>
    <property type="match status" value="1"/>
</dbReference>
<comment type="similarity">
    <text evidence="1">Belongs to the methyltransferase superfamily. PrmA family.</text>
</comment>
<evidence type="ECO:0000256" key="7">
    <source>
        <dbReference type="ARBA" id="ARBA00041867"/>
    </source>
</evidence>
<sequence>MSVGNFCKQFFYNLPTLQRRLLHSLPSALANFQLRHQWKPISAFSMQPIFVRSFSRQTSVTASQAPNADADYSGYLSVRVRCPKHAADELSEALLCFGASSTSMDEDDNREKTDQIYIDSIFPESQDVAIRMSQAADSIGLKEVPSYEVKLGEKDYWVKTIQESFHPINIIDGLWIVPEWMTPPDVQATNIILNPGLAFGTGDHPTTQLCLLLLKSFIKGGEVFLDYGTGSGILAIAALKFGAALSVGVDIDPKAIISARENAVLNDIGPEKMKLHLIPSETSPSINQGAHRFVRDPSLYGEVISETEKYDVVIANILLNPLLDLADHIASYAKPGATVGVSGILTEQVPLIMDRYSQFLEDMSVSEIDDWACVSGTKKRSPTDSC</sequence>
<dbReference type="SUPFAM" id="SSF53335">
    <property type="entry name" value="S-adenosyl-L-methionine-dependent methyltransferases"/>
    <property type="match status" value="1"/>
</dbReference>
<comment type="similarity">
    <text evidence="6">Belongs to the methyltransferase superfamily. ETFBKMT family.</text>
</comment>
<evidence type="ECO:0000256" key="8">
    <source>
        <dbReference type="ARBA" id="ARBA00042266"/>
    </source>
</evidence>
<dbReference type="InterPro" id="IPR004498">
    <property type="entry name" value="Ribosomal_PrmA_MeTrfase"/>
</dbReference>
<dbReference type="AlphaFoldDB" id="A0A7J7C980"/>
<dbReference type="InterPro" id="IPR029063">
    <property type="entry name" value="SAM-dependent_MTases_sf"/>
</dbReference>
<dbReference type="FunCoup" id="A0A7J7C980">
    <property type="interactions" value="9"/>
</dbReference>
<evidence type="ECO:0000313" key="10">
    <source>
        <dbReference type="Proteomes" id="UP000593562"/>
    </source>
</evidence>
<evidence type="ECO:0000256" key="4">
    <source>
        <dbReference type="ARBA" id="ARBA00022679"/>
    </source>
</evidence>
<evidence type="ECO:0000313" key="9">
    <source>
        <dbReference type="EMBL" id="KAF5730693.1"/>
    </source>
</evidence>
<dbReference type="HAMAP" id="MF_00735">
    <property type="entry name" value="Methyltr_PrmA"/>
    <property type="match status" value="1"/>
</dbReference>
<keyword evidence="3" id="KW-0489">Methyltransferase</keyword>
<dbReference type="GO" id="GO:0032259">
    <property type="term" value="P:methylation"/>
    <property type="evidence" value="ECO:0007669"/>
    <property type="project" value="UniProtKB-KW"/>
</dbReference>
<dbReference type="Proteomes" id="UP000593562">
    <property type="component" value="Unassembled WGS sequence"/>
</dbReference>
<dbReference type="CDD" id="cd02440">
    <property type="entry name" value="AdoMet_MTases"/>
    <property type="match status" value="1"/>
</dbReference>
<evidence type="ECO:0000256" key="2">
    <source>
        <dbReference type="ARBA" id="ARBA00022490"/>
    </source>
</evidence>
<evidence type="ECO:0000256" key="3">
    <source>
        <dbReference type="ARBA" id="ARBA00022603"/>
    </source>
</evidence>
<evidence type="ECO:0000256" key="6">
    <source>
        <dbReference type="ARBA" id="ARBA00037932"/>
    </source>
</evidence>
<keyword evidence="10" id="KW-1185">Reference proteome</keyword>
<dbReference type="PANTHER" id="PTHR43648">
    <property type="entry name" value="ELECTRON TRANSFER FLAVOPROTEIN BETA SUBUNIT LYSINE METHYLTRANSFERASE"/>
    <property type="match status" value="1"/>
</dbReference>
<dbReference type="OrthoDB" id="419617at2759"/>
<dbReference type="InParanoid" id="A0A7J7C980"/>
<dbReference type="GO" id="GO:0016279">
    <property type="term" value="F:protein-lysine N-methyltransferase activity"/>
    <property type="evidence" value="ECO:0007669"/>
    <property type="project" value="TreeGrafter"/>
</dbReference>
<protein>
    <recommendedName>
        <fullName evidence="8">ETFB lysine methyltransferase</fullName>
    </recommendedName>
    <alternativeName>
        <fullName evidence="7">Protein N-lysine methyltransferase METTL20</fullName>
    </alternativeName>
</protein>
<organism evidence="9 10">
    <name type="scientific">Tripterygium wilfordii</name>
    <name type="common">Thunder God vine</name>
    <dbReference type="NCBI Taxonomy" id="458696"/>
    <lineage>
        <taxon>Eukaryota</taxon>
        <taxon>Viridiplantae</taxon>
        <taxon>Streptophyta</taxon>
        <taxon>Embryophyta</taxon>
        <taxon>Tracheophyta</taxon>
        <taxon>Spermatophyta</taxon>
        <taxon>Magnoliopsida</taxon>
        <taxon>eudicotyledons</taxon>
        <taxon>Gunneridae</taxon>
        <taxon>Pentapetalae</taxon>
        <taxon>rosids</taxon>
        <taxon>fabids</taxon>
        <taxon>Celastrales</taxon>
        <taxon>Celastraceae</taxon>
        <taxon>Tripterygium</taxon>
    </lineage>
</organism>
<dbReference type="GO" id="GO:0005739">
    <property type="term" value="C:mitochondrion"/>
    <property type="evidence" value="ECO:0007669"/>
    <property type="project" value="TreeGrafter"/>
</dbReference>
<reference evidence="9 10" key="1">
    <citation type="journal article" date="2020" name="Nat. Commun.">
        <title>Genome of Tripterygium wilfordii and identification of cytochrome P450 involved in triptolide biosynthesis.</title>
        <authorList>
            <person name="Tu L."/>
            <person name="Su P."/>
            <person name="Zhang Z."/>
            <person name="Gao L."/>
            <person name="Wang J."/>
            <person name="Hu T."/>
            <person name="Zhou J."/>
            <person name="Zhang Y."/>
            <person name="Zhao Y."/>
            <person name="Liu Y."/>
            <person name="Song Y."/>
            <person name="Tong Y."/>
            <person name="Lu Y."/>
            <person name="Yang J."/>
            <person name="Xu C."/>
            <person name="Jia M."/>
            <person name="Peters R.J."/>
            <person name="Huang L."/>
            <person name="Gao W."/>
        </authorList>
    </citation>
    <scope>NUCLEOTIDE SEQUENCE [LARGE SCALE GENOMIC DNA]</scope>
    <source>
        <strain evidence="10">cv. XIE 37</strain>
        <tissue evidence="9">Leaf</tissue>
    </source>
</reference>